<dbReference type="InterPro" id="IPR009875">
    <property type="entry name" value="PilZ_domain"/>
</dbReference>
<dbReference type="Gene3D" id="2.40.10.220">
    <property type="entry name" value="predicted glycosyltransferase like domains"/>
    <property type="match status" value="1"/>
</dbReference>
<dbReference type="EMBL" id="JACNJH010000190">
    <property type="protein sequence ID" value="MBC8362427.1"/>
    <property type="molecule type" value="Genomic_DNA"/>
</dbReference>
<accession>A0A8J6NU84</accession>
<protein>
    <submittedName>
        <fullName evidence="2">PilZ domain-containing protein</fullName>
    </submittedName>
</protein>
<name>A0A8J6NU84_9BACT</name>
<dbReference type="Proteomes" id="UP000603434">
    <property type="component" value="Unassembled WGS sequence"/>
</dbReference>
<organism evidence="2 3">
    <name type="scientific">Candidatus Desulfatibia profunda</name>
    <dbReference type="NCBI Taxonomy" id="2841695"/>
    <lineage>
        <taxon>Bacteria</taxon>
        <taxon>Pseudomonadati</taxon>
        <taxon>Thermodesulfobacteriota</taxon>
        <taxon>Desulfobacteria</taxon>
        <taxon>Desulfobacterales</taxon>
        <taxon>Desulfobacterales incertae sedis</taxon>
        <taxon>Candidatus Desulfatibia</taxon>
    </lineage>
</organism>
<gene>
    <name evidence="2" type="ORF">H8E23_13635</name>
</gene>
<evidence type="ECO:0000259" key="1">
    <source>
        <dbReference type="Pfam" id="PF07238"/>
    </source>
</evidence>
<sequence>MPNEKRRFTRFPFKVKAEMTVNNVLYSADGINNLSIGGCLLPVRADLEPGAECDLKIILSGTHDELSVKVKGKVIRCESATVAIRFTAIEPDSLFYLQNIVRYNYPDSDKIEQEIRNHPGLL</sequence>
<reference evidence="2 3" key="1">
    <citation type="submission" date="2020-08" db="EMBL/GenBank/DDBJ databases">
        <title>Bridging the membrane lipid divide: bacteria of the FCB group superphylum have the potential to synthesize archaeal ether lipids.</title>
        <authorList>
            <person name="Villanueva L."/>
            <person name="Von Meijenfeldt F.A.B."/>
            <person name="Westbye A.B."/>
            <person name="Yadav S."/>
            <person name="Hopmans E.C."/>
            <person name="Dutilh B.E."/>
            <person name="Sinninghe Damste J.S."/>
        </authorList>
    </citation>
    <scope>NUCLEOTIDE SEQUENCE [LARGE SCALE GENOMIC DNA]</scope>
    <source>
        <strain evidence="2">NIOZ-UU30</strain>
    </source>
</reference>
<dbReference type="Pfam" id="PF07238">
    <property type="entry name" value="PilZ"/>
    <property type="match status" value="1"/>
</dbReference>
<dbReference type="AlphaFoldDB" id="A0A8J6NU84"/>
<proteinExistence type="predicted"/>
<dbReference type="SUPFAM" id="SSF141371">
    <property type="entry name" value="PilZ domain-like"/>
    <property type="match status" value="1"/>
</dbReference>
<comment type="caution">
    <text evidence="2">The sequence shown here is derived from an EMBL/GenBank/DDBJ whole genome shotgun (WGS) entry which is preliminary data.</text>
</comment>
<evidence type="ECO:0000313" key="3">
    <source>
        <dbReference type="Proteomes" id="UP000603434"/>
    </source>
</evidence>
<evidence type="ECO:0000313" key="2">
    <source>
        <dbReference type="EMBL" id="MBC8362427.1"/>
    </source>
</evidence>
<feature type="domain" description="PilZ" evidence="1">
    <location>
        <begin position="4"/>
        <end position="101"/>
    </location>
</feature>
<dbReference type="GO" id="GO:0035438">
    <property type="term" value="F:cyclic-di-GMP binding"/>
    <property type="evidence" value="ECO:0007669"/>
    <property type="project" value="InterPro"/>
</dbReference>